<proteinExistence type="predicted"/>
<dbReference type="Proteomes" id="UP001054821">
    <property type="component" value="Chromosome 8"/>
</dbReference>
<name>A0AAD4UU55_PRUDU</name>
<accession>A0AAD4UU55</accession>
<evidence type="ECO:0008006" key="4">
    <source>
        <dbReference type="Google" id="ProtNLM"/>
    </source>
</evidence>
<evidence type="ECO:0000313" key="3">
    <source>
        <dbReference type="Proteomes" id="UP001054821"/>
    </source>
</evidence>
<gene>
    <name evidence="2" type="ORF">L3X38_042224</name>
</gene>
<feature type="region of interest" description="Disordered" evidence="1">
    <location>
        <begin position="268"/>
        <end position="304"/>
    </location>
</feature>
<comment type="caution">
    <text evidence="2">The sequence shown here is derived from an EMBL/GenBank/DDBJ whole genome shotgun (WGS) entry which is preliminary data.</text>
</comment>
<feature type="compositionally biased region" description="Polar residues" evidence="1">
    <location>
        <begin position="291"/>
        <end position="300"/>
    </location>
</feature>
<protein>
    <recommendedName>
        <fullName evidence="4">NB-ARC domain-containing disease resistance protein</fullName>
    </recommendedName>
</protein>
<evidence type="ECO:0000313" key="2">
    <source>
        <dbReference type="EMBL" id="KAI5313050.1"/>
    </source>
</evidence>
<dbReference type="EMBL" id="JAJFAZ020000008">
    <property type="protein sequence ID" value="KAI5313050.1"/>
    <property type="molecule type" value="Genomic_DNA"/>
</dbReference>
<dbReference type="AlphaFoldDB" id="A0AAD4UU55"/>
<sequence>METIVILVCYNEKWVTSKKMCKYEGGDSKDLIVPRTITFAELLDRVHQIGNTNSKEDKVCLMFSVLVASNEWKHIKIEDDDDVKFFMKYNCEVTPSKLDLVSIEDNGMTNDVVDSMHITIDISRIGRSSAAIVESNEVTHNNTNVADLGGDVGIDFMDMIDFSKVEEMHGGDNGIERNEVSVYSALLILGPLNTSAQLLIMRLGGESEPTHEHYLSQMGEQNRYNVADVNDREAYLDTSIGTFLTGKSAAVNCPHQYLKMSDVHPPNEHVSYPGDQPWHVSFPSPPLTPNHDPTSSGSEAESNDPLDKISAIKHDLQYLSKATDWWESKCDIHGQVMGNLANKLNKAYAREVKQTLKSKSRSKELESLKLKLEETKKYAVEKFTKS</sequence>
<organism evidence="2 3">
    <name type="scientific">Prunus dulcis</name>
    <name type="common">Almond</name>
    <name type="synonym">Amygdalus dulcis</name>
    <dbReference type="NCBI Taxonomy" id="3755"/>
    <lineage>
        <taxon>Eukaryota</taxon>
        <taxon>Viridiplantae</taxon>
        <taxon>Streptophyta</taxon>
        <taxon>Embryophyta</taxon>
        <taxon>Tracheophyta</taxon>
        <taxon>Spermatophyta</taxon>
        <taxon>Magnoliopsida</taxon>
        <taxon>eudicotyledons</taxon>
        <taxon>Gunneridae</taxon>
        <taxon>Pentapetalae</taxon>
        <taxon>rosids</taxon>
        <taxon>fabids</taxon>
        <taxon>Rosales</taxon>
        <taxon>Rosaceae</taxon>
        <taxon>Amygdaloideae</taxon>
        <taxon>Amygdaleae</taxon>
        <taxon>Prunus</taxon>
    </lineage>
</organism>
<reference evidence="2 3" key="1">
    <citation type="journal article" date="2022" name="G3 (Bethesda)">
        <title>Whole-genome sequence and methylome profiling of the almond [Prunus dulcis (Mill.) D.A. Webb] cultivar 'Nonpareil'.</title>
        <authorList>
            <person name="D'Amico-Willman K.M."/>
            <person name="Ouma W.Z."/>
            <person name="Meulia T."/>
            <person name="Sideli G.M."/>
            <person name="Gradziel T.M."/>
            <person name="Fresnedo-Ramirez J."/>
        </authorList>
    </citation>
    <scope>NUCLEOTIDE SEQUENCE [LARGE SCALE GENOMIC DNA]</scope>
    <source>
        <strain evidence="2">Clone GOH B32 T37-40</strain>
    </source>
</reference>
<keyword evidence="3" id="KW-1185">Reference proteome</keyword>
<evidence type="ECO:0000256" key="1">
    <source>
        <dbReference type="SAM" id="MobiDB-lite"/>
    </source>
</evidence>